<dbReference type="InterPro" id="IPR036770">
    <property type="entry name" value="Ankyrin_rpt-contain_sf"/>
</dbReference>
<dbReference type="PROSITE" id="PS50088">
    <property type="entry name" value="ANK_REPEAT"/>
    <property type="match status" value="3"/>
</dbReference>
<keyword evidence="1" id="KW-0677">Repeat</keyword>
<dbReference type="Proteomes" id="UP001174694">
    <property type="component" value="Unassembled WGS sequence"/>
</dbReference>
<feature type="repeat" description="ANK" evidence="3">
    <location>
        <begin position="482"/>
        <end position="518"/>
    </location>
</feature>
<dbReference type="EMBL" id="JANBVO010000004">
    <property type="protein sequence ID" value="KAJ9155004.1"/>
    <property type="molecule type" value="Genomic_DNA"/>
</dbReference>
<keyword evidence="2 3" id="KW-0040">ANK repeat</keyword>
<dbReference type="Pfam" id="PF12796">
    <property type="entry name" value="Ank_2"/>
    <property type="match status" value="1"/>
</dbReference>
<dbReference type="PROSITE" id="PS50297">
    <property type="entry name" value="ANK_REP_REGION"/>
    <property type="match status" value="3"/>
</dbReference>
<comment type="caution">
    <text evidence="4">The sequence shown here is derived from an EMBL/GenBank/DDBJ whole genome shotgun (WGS) entry which is preliminary data.</text>
</comment>
<evidence type="ECO:0008006" key="6">
    <source>
        <dbReference type="Google" id="ProtNLM"/>
    </source>
</evidence>
<organism evidence="4 5">
    <name type="scientific">Pleurostoma richardsiae</name>
    <dbReference type="NCBI Taxonomy" id="41990"/>
    <lineage>
        <taxon>Eukaryota</taxon>
        <taxon>Fungi</taxon>
        <taxon>Dikarya</taxon>
        <taxon>Ascomycota</taxon>
        <taxon>Pezizomycotina</taxon>
        <taxon>Sordariomycetes</taxon>
        <taxon>Sordariomycetidae</taxon>
        <taxon>Calosphaeriales</taxon>
        <taxon>Pleurostomataceae</taxon>
        <taxon>Pleurostoma</taxon>
    </lineage>
</organism>
<feature type="repeat" description="ANK" evidence="3">
    <location>
        <begin position="313"/>
        <end position="345"/>
    </location>
</feature>
<evidence type="ECO:0000256" key="2">
    <source>
        <dbReference type="ARBA" id="ARBA00023043"/>
    </source>
</evidence>
<feature type="repeat" description="ANK" evidence="3">
    <location>
        <begin position="399"/>
        <end position="431"/>
    </location>
</feature>
<keyword evidence="5" id="KW-1185">Reference proteome</keyword>
<protein>
    <recommendedName>
        <fullName evidence="6">Ankyrin</fullName>
    </recommendedName>
</protein>
<dbReference type="AlphaFoldDB" id="A0AA38VV68"/>
<reference evidence="4" key="1">
    <citation type="submission" date="2022-07" db="EMBL/GenBank/DDBJ databases">
        <title>Fungi with potential for degradation of polypropylene.</title>
        <authorList>
            <person name="Gostincar C."/>
        </authorList>
    </citation>
    <scope>NUCLEOTIDE SEQUENCE</scope>
    <source>
        <strain evidence="4">EXF-13308</strain>
    </source>
</reference>
<evidence type="ECO:0000256" key="1">
    <source>
        <dbReference type="ARBA" id="ARBA00022737"/>
    </source>
</evidence>
<dbReference type="SUPFAM" id="SSF48403">
    <property type="entry name" value="Ankyrin repeat"/>
    <property type="match status" value="2"/>
</dbReference>
<dbReference type="Pfam" id="PF13857">
    <property type="entry name" value="Ank_5"/>
    <property type="match status" value="1"/>
</dbReference>
<name>A0AA38VV68_9PEZI</name>
<gene>
    <name evidence="4" type="ORF">NKR23_g2521</name>
</gene>
<evidence type="ECO:0000313" key="4">
    <source>
        <dbReference type="EMBL" id="KAJ9155004.1"/>
    </source>
</evidence>
<dbReference type="Pfam" id="PF00023">
    <property type="entry name" value="Ank"/>
    <property type="match status" value="1"/>
</dbReference>
<evidence type="ECO:0000313" key="5">
    <source>
        <dbReference type="Proteomes" id="UP001174694"/>
    </source>
</evidence>
<evidence type="ECO:0000256" key="3">
    <source>
        <dbReference type="PROSITE-ProRule" id="PRU00023"/>
    </source>
</evidence>
<dbReference type="PANTHER" id="PTHR24178">
    <property type="entry name" value="MOLTING PROTEIN MLT-4"/>
    <property type="match status" value="1"/>
</dbReference>
<proteinExistence type="predicted"/>
<dbReference type="Gene3D" id="1.25.40.20">
    <property type="entry name" value="Ankyrin repeat-containing domain"/>
    <property type="match status" value="4"/>
</dbReference>
<dbReference type="InterPro" id="IPR002110">
    <property type="entry name" value="Ankyrin_rpt"/>
</dbReference>
<dbReference type="SMART" id="SM00248">
    <property type="entry name" value="ANK"/>
    <property type="match status" value="10"/>
</dbReference>
<accession>A0AA38VV68</accession>
<dbReference type="PANTHER" id="PTHR24178:SF9">
    <property type="entry name" value="ANK_REP_REGION DOMAIN-CONTAINING PROTEIN"/>
    <property type="match status" value="1"/>
</dbReference>
<sequence length="559" mass="61332">MALSAPQYAEFEPPEECGERYCYLSYDHLARVIQLDDVAALREFIQLKPGLIAWTDVLFDAYLQPAPMDLAASMGRNACLRVLLDHEASLRPGAKGLSGQKSDKFRRNALVAACATGQLSTVQLLLDLQPPIDIQRPGDYVLYDFTPLLSVVACQEPWSDTRSRLPWTGERDTIVRLLLDRGADARAACYSEGDGGEPAIKDTTLTLAMPSANPWVVRWLVDAGANPRAKTQNEWTGRDNVTPLHIGLFSGNVAGVKALLEFSTPDDLLIADSDGELPLHSACRGRSNSTELFDRLLADHGVREATINAPNKRGHTPLHCAVSWHKPEAIPVLLRYGADYSAQDVNGRTPLSLLLSDPMVEHPEPEERDEAHAILSKFLNFFFADHVIRDVLINTADRSGYTPLHLAARAPCSWLIQRLLENGADPNRCASDGRTPLHTLLASTPDKYSDHTGFETDVEEGLICLLEDEGIRKATINAQDSRGYTPLHLAACFVRVGHRIPLVRALLDRGADVKALDGEGRTPLHALCAGVTRHDGPELENEVDDDLIRRLLGLPASAT</sequence>